<evidence type="ECO:0000259" key="2">
    <source>
        <dbReference type="Pfam" id="PF22422"/>
    </source>
</evidence>
<keyword evidence="4" id="KW-1185">Reference proteome</keyword>
<dbReference type="RefSeq" id="WP_051509945.1">
    <property type="nucleotide sequence ID" value="NZ_AWSA01000004.1"/>
</dbReference>
<dbReference type="EMBL" id="AWSA01000004">
    <property type="protein sequence ID" value="EWT03134.1"/>
    <property type="molecule type" value="Genomic_DNA"/>
</dbReference>
<evidence type="ECO:0000313" key="4">
    <source>
        <dbReference type="Proteomes" id="UP000019489"/>
    </source>
</evidence>
<gene>
    <name evidence="3" type="ORF">N865_01575</name>
</gene>
<evidence type="ECO:0000313" key="3">
    <source>
        <dbReference type="EMBL" id="EWT03134.1"/>
    </source>
</evidence>
<dbReference type="SUPFAM" id="SSF48208">
    <property type="entry name" value="Six-hairpin glycosidases"/>
    <property type="match status" value="1"/>
</dbReference>
<dbReference type="Gene3D" id="1.50.10.10">
    <property type="match status" value="1"/>
</dbReference>
<dbReference type="STRING" id="1386089.N865_01575"/>
<protein>
    <submittedName>
        <fullName evidence="3">Amylo-alpha-1,6-glucosidase</fullName>
    </submittedName>
</protein>
<dbReference type="GO" id="GO:0005975">
    <property type="term" value="P:carbohydrate metabolic process"/>
    <property type="evidence" value="ECO:0007669"/>
    <property type="project" value="InterPro"/>
</dbReference>
<dbReference type="Pfam" id="PF14742">
    <property type="entry name" value="GDE_N_bis"/>
    <property type="match status" value="1"/>
</dbReference>
<dbReference type="PATRIC" id="fig|1386089.3.peg.508"/>
<organism evidence="3 4">
    <name type="scientific">Intrasporangium oryzae NRRL B-24470</name>
    <dbReference type="NCBI Taxonomy" id="1386089"/>
    <lineage>
        <taxon>Bacteria</taxon>
        <taxon>Bacillati</taxon>
        <taxon>Actinomycetota</taxon>
        <taxon>Actinomycetes</taxon>
        <taxon>Micrococcales</taxon>
        <taxon>Intrasporangiaceae</taxon>
        <taxon>Intrasporangium</taxon>
    </lineage>
</organism>
<dbReference type="InterPro" id="IPR012341">
    <property type="entry name" value="6hp_glycosidase-like_sf"/>
</dbReference>
<reference evidence="3 4" key="1">
    <citation type="submission" date="2013-08" db="EMBL/GenBank/DDBJ databases">
        <title>Intrasporangium oryzae NRRL B-24470.</title>
        <authorList>
            <person name="Liu H."/>
            <person name="Wang G."/>
        </authorList>
    </citation>
    <scope>NUCLEOTIDE SEQUENCE [LARGE SCALE GENOMIC DNA]</scope>
    <source>
        <strain evidence="3 4">NRRL B-24470</strain>
    </source>
</reference>
<proteinExistence type="predicted"/>
<dbReference type="AlphaFoldDB" id="W9GGY8"/>
<comment type="caution">
    <text evidence="3">The sequence shown here is derived from an EMBL/GenBank/DDBJ whole genome shotgun (WGS) entry which is preliminary data.</text>
</comment>
<dbReference type="eggNOG" id="COG3408">
    <property type="taxonomic scope" value="Bacteria"/>
</dbReference>
<feature type="domain" description="Putative glycogen debranching enzyme N-terminal" evidence="1">
    <location>
        <begin position="22"/>
        <end position="203"/>
    </location>
</feature>
<dbReference type="InterPro" id="IPR054491">
    <property type="entry name" value="MGH1-like_GH"/>
</dbReference>
<feature type="domain" description="Mannosylglycerate hydrolase MGH1-like glycoside hydrolase" evidence="2">
    <location>
        <begin position="442"/>
        <end position="597"/>
    </location>
</feature>
<dbReference type="Proteomes" id="UP000019489">
    <property type="component" value="Unassembled WGS sequence"/>
</dbReference>
<evidence type="ECO:0000259" key="1">
    <source>
        <dbReference type="Pfam" id="PF14742"/>
    </source>
</evidence>
<accession>W9GGY8</accession>
<dbReference type="OrthoDB" id="9759959at2"/>
<dbReference type="InterPro" id="IPR032856">
    <property type="entry name" value="GDE_N_bis"/>
</dbReference>
<dbReference type="InterPro" id="IPR008928">
    <property type="entry name" value="6-hairpin_glycosidase_sf"/>
</dbReference>
<name>W9GGY8_9MICO</name>
<dbReference type="Pfam" id="PF22422">
    <property type="entry name" value="MGH1-like_GH"/>
    <property type="match status" value="1"/>
</dbReference>
<sequence length="708" mass="76095">MTEGWGYTGSPPMRTAVGEVTLVEGRTFCISDGVGDLGSSALEGLFVHDTRFLSRYLLRVDGEDLEPLSVASTGPYTATHVARRRPRAGAGDSTLLVVRQRFVGDGLVEDITLENLGQETTALSLSLAVDADFASLFQVKEGRVHDGGAIVASVEGQAVRRVLDHGTESRGVAVSGTGDPVLSRGGLAWHLVIAPRGRSTVSVQVVPDIDGVPLSSPYHGDVRSPESHPAALHAEWRQRAPHVHCPDEHLERLVANGMEDLSGLRITDPLHPDRVVMAAGAPWFMTVFGRDSLLTSWMLLPTDRRVAHGTLLTLAGLQGEKVDAASEEEPGKILHEIRSGLATLPATLPTARGGHVYYGTVDATPLFVMLLAETRRWGLPPDQVAALLPHADRALDWVERHGDRDRDGFVEYQRATDRGLLNQGWKDSFDGISFASGSLAEPPIALAEVQGYVYAALLGRAELASATGDSALAADCTARAAELKERFNAAFWLPDRGYYALALDRYKRPVDAMASNMGHCLWTGIVDEAYAADVASTLLGPEMFTGFGVRTLGRSMGAYNPMSYHNGSVWPHDNAIVAAGLRRYGFDAQAERVELGIIEAAAAFGDRLPELFCGFGKEEFSIPVPFPTSCAPQAWAAATPFLLLRSMLGLHPDLPSTALTLQPAVPDRFLPLEVDRVHVGSEIVGIFVDEHGWSVRPPVAGPDEAASP</sequence>